<organism evidence="2 3">
    <name type="scientific">Pseudomonas kairouanensis</name>
    <dbReference type="NCBI Taxonomy" id="2293832"/>
    <lineage>
        <taxon>Bacteria</taxon>
        <taxon>Pseudomonadati</taxon>
        <taxon>Pseudomonadota</taxon>
        <taxon>Gammaproteobacteria</taxon>
        <taxon>Pseudomonadales</taxon>
        <taxon>Pseudomonadaceae</taxon>
        <taxon>Pseudomonas</taxon>
    </lineage>
</organism>
<feature type="transmembrane region" description="Helical" evidence="1">
    <location>
        <begin position="141"/>
        <end position="164"/>
    </location>
</feature>
<keyword evidence="1" id="KW-0812">Transmembrane</keyword>
<feature type="transmembrane region" description="Helical" evidence="1">
    <location>
        <begin position="213"/>
        <end position="239"/>
    </location>
</feature>
<dbReference type="RefSeq" id="WP_135290845.1">
    <property type="nucleotide sequence ID" value="NZ_QUZU01000029.1"/>
</dbReference>
<evidence type="ECO:0000313" key="3">
    <source>
        <dbReference type="Proteomes" id="UP000297391"/>
    </source>
</evidence>
<feature type="transmembrane region" description="Helical" evidence="1">
    <location>
        <begin position="25"/>
        <end position="42"/>
    </location>
</feature>
<dbReference type="AlphaFoldDB" id="A0A4Z0AKT9"/>
<feature type="transmembrane region" description="Helical" evidence="1">
    <location>
        <begin position="62"/>
        <end position="80"/>
    </location>
</feature>
<dbReference type="Proteomes" id="UP000297391">
    <property type="component" value="Unassembled WGS sequence"/>
</dbReference>
<keyword evidence="1" id="KW-0472">Membrane</keyword>
<sequence>MSSDLLCKPFLLAGLFVKEQLKEPIALFWMVISPVTTFYLIIYARSNADGMPEDYLSVTSWFYAFVACSVAFFGLAFYIIGRRESGFLRSFVYTGRTKAIFLFGQYFAYSFISIVYCTVFYCFTRPYFGPLAVAEFFDVLARFYTCYVLFSAISLLFTLIPMGFQNTNTAFSVLSFLMLGVGVASVNSSHRLFEVIKVYNPMWWANQVMSLGVSESIIVVLVAVMTCFFAFWITLRFLVINPVWSRY</sequence>
<keyword evidence="3" id="KW-1185">Reference proteome</keyword>
<dbReference type="EMBL" id="QUZU01000029">
    <property type="protein sequence ID" value="TFY86799.1"/>
    <property type="molecule type" value="Genomic_DNA"/>
</dbReference>
<protein>
    <submittedName>
        <fullName evidence="2">ABC transporter permease</fullName>
    </submittedName>
</protein>
<accession>A0A4Z0AKT9</accession>
<keyword evidence="1" id="KW-1133">Transmembrane helix</keyword>
<evidence type="ECO:0000313" key="2">
    <source>
        <dbReference type="EMBL" id="TFY86799.1"/>
    </source>
</evidence>
<gene>
    <name evidence="2" type="ORF">DYL59_20745</name>
</gene>
<proteinExistence type="predicted"/>
<name>A0A4Z0AKT9_9PSED</name>
<feature type="transmembrane region" description="Helical" evidence="1">
    <location>
        <begin position="171"/>
        <end position="193"/>
    </location>
</feature>
<evidence type="ECO:0000256" key="1">
    <source>
        <dbReference type="SAM" id="Phobius"/>
    </source>
</evidence>
<comment type="caution">
    <text evidence="2">The sequence shown here is derived from an EMBL/GenBank/DDBJ whole genome shotgun (WGS) entry which is preliminary data.</text>
</comment>
<feature type="transmembrane region" description="Helical" evidence="1">
    <location>
        <begin position="100"/>
        <end position="121"/>
    </location>
</feature>
<reference evidence="2 3" key="1">
    <citation type="journal article" date="2019" name="Syst. Appl. Microbiol.">
        <title>New species of pathogenic Pseudomonas isolated from citrus in Tunisia: Proposal of Pseudomonas kairouanensis sp. nov. and Pseudomonas nabeulensis sp. nov.</title>
        <authorList>
            <person name="Oueslati M."/>
            <person name="Mulet M."/>
            <person name="Gomila M."/>
            <person name="Berge O."/>
            <person name="Hajlaoui M.R."/>
            <person name="Lalucat J."/>
            <person name="Sadfi-Zouaoui N."/>
            <person name="Garcia-Valdes E."/>
        </authorList>
    </citation>
    <scope>NUCLEOTIDE SEQUENCE [LARGE SCALE GENOMIC DNA]</scope>
    <source>
        <strain evidence="2 3">KC12</strain>
    </source>
</reference>
<dbReference type="OrthoDB" id="8684962at2"/>